<comment type="caution">
    <text evidence="2">The sequence shown here is derived from an EMBL/GenBank/DDBJ whole genome shotgun (WGS) entry which is preliminary data.</text>
</comment>
<name>A0A2A9EBT3_9MICO</name>
<evidence type="ECO:0008006" key="4">
    <source>
        <dbReference type="Google" id="ProtNLM"/>
    </source>
</evidence>
<sequence>MTSHDASREPTGHLTTRCPACSAQLAYVPGTASMRCGSCGTEVTFTQGAASTGTGQAYDSWATQDAARVGGTSVTMRCEGCGAVTENDSMSTTCQFCASHLVALTGAPGMVAPDAVLPFAVTPAAAREKFRAWINHQFFGVKALKNINAEESLVGTYLPYWSVSATTESYFEGQRGVDHEEERSNGVKETVTHWYPRSGSVSGTYEDTFVPGKEVDLNLAVAIGGLKMKDFVAYRPEYLAGFSTARYDIDPANAVESAKSKIVNQIRGRVNSAIGGDHQKIENIQTAYSDVSFRLVLVPVWMATFVFGGKRWPILISGRTGSVYGKVPVNRFKMFVTTAAMFAVVVGGVLLAMKLFS</sequence>
<dbReference type="Proteomes" id="UP000221394">
    <property type="component" value="Unassembled WGS sequence"/>
</dbReference>
<protein>
    <recommendedName>
        <fullName evidence="4">Replication restart DNA helicase PriA</fullName>
    </recommendedName>
</protein>
<feature type="transmembrane region" description="Helical" evidence="1">
    <location>
        <begin position="334"/>
        <end position="356"/>
    </location>
</feature>
<dbReference type="EMBL" id="PDJH01000001">
    <property type="protein sequence ID" value="PFG36388.1"/>
    <property type="molecule type" value="Genomic_DNA"/>
</dbReference>
<keyword evidence="3" id="KW-1185">Reference proteome</keyword>
<dbReference type="RefSeq" id="WP_098457582.1">
    <property type="nucleotide sequence ID" value="NZ_PDJH01000001.1"/>
</dbReference>
<dbReference type="AlphaFoldDB" id="A0A2A9EBT3"/>
<evidence type="ECO:0000313" key="3">
    <source>
        <dbReference type="Proteomes" id="UP000221394"/>
    </source>
</evidence>
<keyword evidence="1" id="KW-1133">Transmembrane helix</keyword>
<evidence type="ECO:0000313" key="2">
    <source>
        <dbReference type="EMBL" id="PFG36388.1"/>
    </source>
</evidence>
<organism evidence="2 3">
    <name type="scientific">Flavimobilis soli</name>
    <dbReference type="NCBI Taxonomy" id="442709"/>
    <lineage>
        <taxon>Bacteria</taxon>
        <taxon>Bacillati</taxon>
        <taxon>Actinomycetota</taxon>
        <taxon>Actinomycetes</taxon>
        <taxon>Micrococcales</taxon>
        <taxon>Jonesiaceae</taxon>
        <taxon>Flavimobilis</taxon>
    </lineage>
</organism>
<reference evidence="2 3" key="1">
    <citation type="submission" date="2017-10" db="EMBL/GenBank/DDBJ databases">
        <title>Sequencing the genomes of 1000 actinobacteria strains.</title>
        <authorList>
            <person name="Klenk H.-P."/>
        </authorList>
    </citation>
    <scope>NUCLEOTIDE SEQUENCE [LARGE SCALE GENOMIC DNA]</scope>
    <source>
        <strain evidence="2 3">DSM 21574</strain>
    </source>
</reference>
<proteinExistence type="predicted"/>
<accession>A0A2A9EBT3</accession>
<keyword evidence="1" id="KW-0812">Transmembrane</keyword>
<keyword evidence="1" id="KW-0472">Membrane</keyword>
<evidence type="ECO:0000256" key="1">
    <source>
        <dbReference type="SAM" id="Phobius"/>
    </source>
</evidence>
<gene>
    <name evidence="2" type="ORF">ATL41_1107</name>
</gene>
<dbReference type="OrthoDB" id="3182597at2"/>